<dbReference type="SMART" id="SM00729">
    <property type="entry name" value="Elp3"/>
    <property type="match status" value="1"/>
</dbReference>
<dbReference type="NCBIfam" id="TIGR03994">
    <property type="entry name" value="rSAM_HemZ"/>
    <property type="match status" value="1"/>
</dbReference>
<dbReference type="EC" id="1.3.98.3" evidence="2"/>
<dbReference type="InterPro" id="IPR034505">
    <property type="entry name" value="Coproporphyrinogen-III_oxidase"/>
</dbReference>
<dbReference type="SFLD" id="SFLDG01082">
    <property type="entry name" value="B12-binding_domain_containing"/>
    <property type="match status" value="1"/>
</dbReference>
<dbReference type="EMBL" id="JBBMER010000004">
    <property type="protein sequence ID" value="MEQ2379689.1"/>
    <property type="molecule type" value="Genomic_DNA"/>
</dbReference>
<evidence type="ECO:0000313" key="3">
    <source>
        <dbReference type="Proteomes" id="UP001442364"/>
    </source>
</evidence>
<keyword evidence="3" id="KW-1185">Reference proteome</keyword>
<dbReference type="Proteomes" id="UP001442364">
    <property type="component" value="Unassembled WGS sequence"/>
</dbReference>
<dbReference type="Gene3D" id="3.80.30.20">
    <property type="entry name" value="tm_1862 like domain"/>
    <property type="match status" value="1"/>
</dbReference>
<dbReference type="InterPro" id="IPR006638">
    <property type="entry name" value="Elp3/MiaA/NifB-like_rSAM"/>
</dbReference>
<dbReference type="InterPro" id="IPR007197">
    <property type="entry name" value="rSAM"/>
</dbReference>
<comment type="caution">
    <text evidence="2">The sequence shown here is derived from an EMBL/GenBank/DDBJ whole genome shotgun (WGS) entry which is preliminary data.</text>
</comment>
<dbReference type="SUPFAM" id="SSF102114">
    <property type="entry name" value="Radical SAM enzymes"/>
    <property type="match status" value="1"/>
</dbReference>
<sequence>MIYIKIDNDTFYDDAIVLVRSFYPRMEVKAYKQDTVATEADKVIDITVPDMTGLNKSEMHDKFKSYLYDRLSQMTGKTLPWGYLTGVRPSKIAYVMLEDGEDEQTIKKHFMDKHKASEKKASLAINVAKKEMDILNKIDYKNGYSLYIGIPFCPSICLYCSFSSYALDAYKNYVDDYLDALIKEMTFVARTMKGRRLDTVYFGGGTPTTLGAAQLDRLITALKELFDIDGCHEFTVEAGRPDSITRDKLKVLKAHNVGRISINPQTMNQQTLDLIGRKHTVEQIKNVYSMAREEGFNNINMDIILGLVGEDVDEVAHTLSEIEAMKPESLTVHSLAIKRAAALNIWRDKYKQLSTNNTDEIIRMTEDTAKRLSMEPYYMYRQKNMAGNFENVGYSVEGLECIYNILIMEEKQTIIACGAGASSKVVFHNEADDNHSVRIERIENVKDVRNYIQRIDEMIDRKKKFFEENNF</sequence>
<dbReference type="InterPro" id="IPR023404">
    <property type="entry name" value="rSAM_horseshoe"/>
</dbReference>
<evidence type="ECO:0000313" key="2">
    <source>
        <dbReference type="EMBL" id="MEQ2379689.1"/>
    </source>
</evidence>
<accession>A0ABV1BVZ4</accession>
<dbReference type="SFLD" id="SFLDS00029">
    <property type="entry name" value="Radical_SAM"/>
    <property type="match status" value="1"/>
</dbReference>
<dbReference type="SFLD" id="SFLDF00310">
    <property type="entry name" value="oxygen-independent_coproporphy"/>
    <property type="match status" value="1"/>
</dbReference>
<proteinExistence type="predicted"/>
<dbReference type="PANTHER" id="PTHR13932">
    <property type="entry name" value="COPROPORPHYRINIGEN III OXIDASE"/>
    <property type="match status" value="1"/>
</dbReference>
<dbReference type="PROSITE" id="PS51918">
    <property type="entry name" value="RADICAL_SAM"/>
    <property type="match status" value="1"/>
</dbReference>
<keyword evidence="2" id="KW-0560">Oxidoreductase</keyword>
<dbReference type="SFLD" id="SFLDG01065">
    <property type="entry name" value="anaerobic_coproporphyrinogen-I"/>
    <property type="match status" value="1"/>
</dbReference>
<dbReference type="Pfam" id="PF04055">
    <property type="entry name" value="Radical_SAM"/>
    <property type="match status" value="1"/>
</dbReference>
<reference evidence="2 3" key="1">
    <citation type="submission" date="2024-03" db="EMBL/GenBank/DDBJ databases">
        <title>Human intestinal bacterial collection.</title>
        <authorList>
            <person name="Pauvert C."/>
            <person name="Hitch T.C.A."/>
            <person name="Clavel T."/>
        </authorList>
    </citation>
    <scope>NUCLEOTIDE SEQUENCE [LARGE SCALE GENOMIC DNA]</scope>
    <source>
        <strain evidence="2 3">CLA-AA-H255</strain>
    </source>
</reference>
<dbReference type="InterPro" id="IPR023995">
    <property type="entry name" value="HemZ"/>
</dbReference>
<dbReference type="PANTHER" id="PTHR13932:SF1">
    <property type="entry name" value="OXYGEN-INDEPENDENT COPROPORPHYRINOGEN-III OXIDASE-LIKE PROTEIN HEMZ"/>
    <property type="match status" value="1"/>
</dbReference>
<organism evidence="2 3">
    <name type="scientific">[Lactobacillus] rogosae</name>
    <dbReference type="NCBI Taxonomy" id="706562"/>
    <lineage>
        <taxon>Bacteria</taxon>
        <taxon>Bacillati</taxon>
        <taxon>Bacillota</taxon>
        <taxon>Clostridia</taxon>
        <taxon>Lachnospirales</taxon>
        <taxon>Lachnospiraceae</taxon>
        <taxon>Lachnospira</taxon>
    </lineage>
</organism>
<evidence type="ECO:0000259" key="1">
    <source>
        <dbReference type="PROSITE" id="PS51918"/>
    </source>
</evidence>
<dbReference type="RefSeq" id="WP_349153584.1">
    <property type="nucleotide sequence ID" value="NZ_JBBMER010000004.1"/>
</dbReference>
<gene>
    <name evidence="2" type="primary">hemZ</name>
    <name evidence="2" type="ORF">WMO14_07330</name>
</gene>
<feature type="domain" description="Radical SAM core" evidence="1">
    <location>
        <begin position="138"/>
        <end position="375"/>
    </location>
</feature>
<dbReference type="InterPro" id="IPR058240">
    <property type="entry name" value="rSAM_sf"/>
</dbReference>
<protein>
    <submittedName>
        <fullName evidence="2">Coproporphyrinogen dehydrogenase HemZ</fullName>
        <ecNumber evidence="2">1.3.98.3</ecNumber>
    </submittedName>
</protein>
<dbReference type="CDD" id="cd01335">
    <property type="entry name" value="Radical_SAM"/>
    <property type="match status" value="1"/>
</dbReference>
<dbReference type="GO" id="GO:0051989">
    <property type="term" value="F:coproporphyrinogen dehydrogenase activity"/>
    <property type="evidence" value="ECO:0007669"/>
    <property type="project" value="UniProtKB-EC"/>
</dbReference>
<name>A0ABV1BVZ4_9FIRM</name>